<evidence type="ECO:0000256" key="1">
    <source>
        <dbReference type="SAM" id="MobiDB-lite"/>
    </source>
</evidence>
<organism evidence="2 3">
    <name type="scientific">Trichonephila inaurata madagascariensis</name>
    <dbReference type="NCBI Taxonomy" id="2747483"/>
    <lineage>
        <taxon>Eukaryota</taxon>
        <taxon>Metazoa</taxon>
        <taxon>Ecdysozoa</taxon>
        <taxon>Arthropoda</taxon>
        <taxon>Chelicerata</taxon>
        <taxon>Arachnida</taxon>
        <taxon>Araneae</taxon>
        <taxon>Araneomorphae</taxon>
        <taxon>Entelegynae</taxon>
        <taxon>Araneoidea</taxon>
        <taxon>Nephilidae</taxon>
        <taxon>Trichonephila</taxon>
        <taxon>Trichonephila inaurata</taxon>
    </lineage>
</organism>
<dbReference type="Proteomes" id="UP000886998">
    <property type="component" value="Unassembled WGS sequence"/>
</dbReference>
<feature type="region of interest" description="Disordered" evidence="1">
    <location>
        <begin position="102"/>
        <end position="156"/>
    </location>
</feature>
<evidence type="ECO:0000313" key="2">
    <source>
        <dbReference type="EMBL" id="GFY39297.1"/>
    </source>
</evidence>
<proteinExistence type="predicted"/>
<evidence type="ECO:0000313" key="3">
    <source>
        <dbReference type="Proteomes" id="UP000886998"/>
    </source>
</evidence>
<name>A0A8X6WRL2_9ARAC</name>
<gene>
    <name evidence="2" type="primary">AVEN_189937_1</name>
    <name evidence="2" type="ORF">TNIN_207971</name>
</gene>
<accession>A0A8X6WRL2</accession>
<reference evidence="2" key="1">
    <citation type="submission" date="2020-08" db="EMBL/GenBank/DDBJ databases">
        <title>Multicomponent nature underlies the extraordinary mechanical properties of spider dragline silk.</title>
        <authorList>
            <person name="Kono N."/>
            <person name="Nakamura H."/>
            <person name="Mori M."/>
            <person name="Yoshida Y."/>
            <person name="Ohtoshi R."/>
            <person name="Malay A.D."/>
            <person name="Moran D.A.P."/>
            <person name="Tomita M."/>
            <person name="Numata K."/>
            <person name="Arakawa K."/>
        </authorList>
    </citation>
    <scope>NUCLEOTIDE SEQUENCE</scope>
</reference>
<keyword evidence="3" id="KW-1185">Reference proteome</keyword>
<feature type="non-terminal residue" evidence="2">
    <location>
        <position position="1"/>
    </location>
</feature>
<comment type="caution">
    <text evidence="2">The sequence shown here is derived from an EMBL/GenBank/DDBJ whole genome shotgun (WGS) entry which is preliminary data.</text>
</comment>
<dbReference type="OrthoDB" id="10371485at2759"/>
<sequence length="207" mass="22653">VELPSLSPADSMPSQSCNPRRTPHLHLPLCSAHQRLQREDLLRSLVLPGFHPSPQHCQPSHLDLADLPLQSPGVRPPHPVEDTSLQPLRDISCLQEGGDELSRLGRGVRPQAHRAQPRQQLGHGHPGQALGILFQPDEGTGGRGSRSGVGQTRRHGQCDVSSTIHLLAFVPRWGMPLGTLYPAAEAICSTTAQWLLEQVFMILAEEY</sequence>
<protein>
    <submittedName>
        <fullName evidence="2">Uncharacterized protein</fullName>
    </submittedName>
</protein>
<dbReference type="AlphaFoldDB" id="A0A8X6WRL2"/>
<dbReference type="EMBL" id="BMAV01001306">
    <property type="protein sequence ID" value="GFY39297.1"/>
    <property type="molecule type" value="Genomic_DNA"/>
</dbReference>
<feature type="region of interest" description="Disordered" evidence="1">
    <location>
        <begin position="1"/>
        <end position="20"/>
    </location>
</feature>